<dbReference type="Proteomes" id="UP000827872">
    <property type="component" value="Linkage Group LG05"/>
</dbReference>
<evidence type="ECO:0000313" key="1">
    <source>
        <dbReference type="EMBL" id="KAH7998823.1"/>
    </source>
</evidence>
<organism evidence="1 2">
    <name type="scientific">Sphaerodactylus townsendi</name>
    <dbReference type="NCBI Taxonomy" id="933632"/>
    <lineage>
        <taxon>Eukaryota</taxon>
        <taxon>Metazoa</taxon>
        <taxon>Chordata</taxon>
        <taxon>Craniata</taxon>
        <taxon>Vertebrata</taxon>
        <taxon>Euteleostomi</taxon>
        <taxon>Lepidosauria</taxon>
        <taxon>Squamata</taxon>
        <taxon>Bifurcata</taxon>
        <taxon>Gekkota</taxon>
        <taxon>Sphaerodactylidae</taxon>
        <taxon>Sphaerodactylus</taxon>
    </lineage>
</organism>
<dbReference type="EMBL" id="CM037618">
    <property type="protein sequence ID" value="KAH7998823.1"/>
    <property type="molecule type" value="Genomic_DNA"/>
</dbReference>
<evidence type="ECO:0000313" key="2">
    <source>
        <dbReference type="Proteomes" id="UP000827872"/>
    </source>
</evidence>
<accession>A0ACB8F0M8</accession>
<comment type="caution">
    <text evidence="1">The sequence shown here is derived from an EMBL/GenBank/DDBJ whole genome shotgun (WGS) entry which is preliminary data.</text>
</comment>
<proteinExistence type="predicted"/>
<keyword evidence="2" id="KW-1185">Reference proteome</keyword>
<protein>
    <submittedName>
        <fullName evidence="1">Uncharacterized protein</fullName>
    </submittedName>
</protein>
<gene>
    <name evidence="1" type="ORF">K3G42_001232</name>
</gene>
<sequence>MCAPPPRRPPAGSIPSPICLWGASPQPEASPRPPCYGDELMGTSCPAEVSEERLCPGLPGEWQPPSSLPSEDRRQAEGMARKGWAFYAQKPAVNQLGQLIRSPSWPFPPPEGERPVPAA</sequence>
<reference evidence="1" key="1">
    <citation type="submission" date="2021-08" db="EMBL/GenBank/DDBJ databases">
        <title>The first chromosome-level gecko genome reveals the dynamic sex chromosomes of Neotropical dwarf geckos (Sphaerodactylidae: Sphaerodactylus).</title>
        <authorList>
            <person name="Pinto B.J."/>
            <person name="Keating S.E."/>
            <person name="Gamble T."/>
        </authorList>
    </citation>
    <scope>NUCLEOTIDE SEQUENCE</scope>
    <source>
        <strain evidence="1">TG3544</strain>
    </source>
</reference>
<name>A0ACB8F0M8_9SAUR</name>